<evidence type="ECO:0000256" key="1">
    <source>
        <dbReference type="ARBA" id="ARBA00004177"/>
    </source>
</evidence>
<keyword evidence="3" id="KW-0963">Cytoplasm</keyword>
<evidence type="ECO:0000259" key="6">
    <source>
        <dbReference type="PROSITE" id="PS51180"/>
    </source>
</evidence>
<dbReference type="GO" id="GO:0043328">
    <property type="term" value="P:protein transport to vacuole involved in ubiquitin-dependent protein catabolic process via the multivesicular body sorting pathway"/>
    <property type="evidence" value="ECO:0007669"/>
    <property type="project" value="TreeGrafter"/>
</dbReference>
<dbReference type="Proteomes" id="UP001295684">
    <property type="component" value="Unassembled WGS sequence"/>
</dbReference>
<evidence type="ECO:0000256" key="3">
    <source>
        <dbReference type="ARBA" id="ARBA00022490"/>
    </source>
</evidence>
<dbReference type="GO" id="GO:0005768">
    <property type="term" value="C:endosome"/>
    <property type="evidence" value="ECO:0007669"/>
    <property type="project" value="UniProtKB-SubCell"/>
</dbReference>
<feature type="domain" description="BRO1" evidence="6">
    <location>
        <begin position="1"/>
        <end position="364"/>
    </location>
</feature>
<evidence type="ECO:0000313" key="8">
    <source>
        <dbReference type="Proteomes" id="UP001295684"/>
    </source>
</evidence>
<comment type="caution">
    <text evidence="7">The sequence shown here is derived from an EMBL/GenBank/DDBJ whole genome shotgun (WGS) entry which is preliminary data.</text>
</comment>
<dbReference type="PANTHER" id="PTHR23030">
    <property type="entry name" value="PCD6 INTERACTING PROTEIN-RELATED"/>
    <property type="match status" value="1"/>
</dbReference>
<dbReference type="AlphaFoldDB" id="A0AAD1Y8Y3"/>
<dbReference type="PANTHER" id="PTHR23030:SF30">
    <property type="entry name" value="TYROSINE-PROTEIN PHOSPHATASE NON-RECEPTOR TYPE 23"/>
    <property type="match status" value="1"/>
</dbReference>
<protein>
    <recommendedName>
        <fullName evidence="6">BRO1 domain-containing protein</fullName>
    </recommendedName>
</protein>
<dbReference type="Gene3D" id="1.20.140.50">
    <property type="entry name" value="alix/aip1 like domains"/>
    <property type="match status" value="1"/>
</dbReference>
<organism evidence="7 8">
    <name type="scientific">Euplotes crassus</name>
    <dbReference type="NCBI Taxonomy" id="5936"/>
    <lineage>
        <taxon>Eukaryota</taxon>
        <taxon>Sar</taxon>
        <taxon>Alveolata</taxon>
        <taxon>Ciliophora</taxon>
        <taxon>Intramacronucleata</taxon>
        <taxon>Spirotrichea</taxon>
        <taxon>Hypotrichia</taxon>
        <taxon>Euplotida</taxon>
        <taxon>Euplotidae</taxon>
        <taxon>Moneuplotes</taxon>
    </lineage>
</organism>
<dbReference type="Gene3D" id="1.20.120.560">
    <property type="entry name" value="alix/aip1 in complex with the ypdl late domain"/>
    <property type="match status" value="1"/>
</dbReference>
<sequence length="744" mass="84159">MLPILYRQTEEIPLFDAIEKYVVRNFGPREFDAIKSQITELHELRSEIAGMKSYDDVLCLEKYEKILIAYYVGMSFIEKKFSFGAKDDTVKLSFPWKDSQTGEKKASKDDLQLELNSVLYNLGAVLNNIGVYTPLEGDAIKTVSQKFQEAAWLFDHMKKTTEGLKPSVRSHDFTVENLLFNSTIQLAQSQFCFFKKAETAGMKPGICAKITFQLKSFFEEACNYCKASKVLSKCGFLANTTFYIAYYEAIAHYFKGRECKDGAEENGGGMGNAEGHLLLALTKLEKVSTYDTRTKDALKHRKEQIENEYEDVKKINSNVYYEGCTPERELAKIESKNFTMYRSIEEKLEQPFVGAENFEVFLPMEVRRLEGEFQQEANRIINQNLEILQKLSADEDGFLASHGLPQAIYSLSTREEIPDDLWNRVSDFQQRGNYQYLENLMAGVKQNRKTCFDIVGKCETAVVGEENDDSNMRATHGTSWQRLPSSALNGEIKTRIDSYKSNLDKAVETDSTVESNMVTIKPKIAYLQLSRNELTQKMPKSQESEAASSPAVTNIQQAIEQLNELKRERQTTINHMTAGLESADLRKDLMSVHSGTKSKDSVFETHLQGINGYSKVIEDQQIKSSELLSVIDTNMMSFNQTLAGSSDTSKIEFFKSIDEGLKLYYENMNLLSNGSKFYKQMHTYLTSLHLYVNDFVASRTVEKDQIIEQLNAGAGPPPGAPGSTGSPYNPSFIPQNPYGGGHYQ</sequence>
<dbReference type="EMBL" id="CAMPGE010030081">
    <property type="protein sequence ID" value="CAI2387581.1"/>
    <property type="molecule type" value="Genomic_DNA"/>
</dbReference>
<feature type="region of interest" description="Disordered" evidence="5">
    <location>
        <begin position="711"/>
        <end position="744"/>
    </location>
</feature>
<accession>A0AAD1Y8Y3</accession>
<dbReference type="SMART" id="SM01041">
    <property type="entry name" value="BRO1"/>
    <property type="match status" value="1"/>
</dbReference>
<dbReference type="Pfam" id="PF03097">
    <property type="entry name" value="BRO1"/>
    <property type="match status" value="1"/>
</dbReference>
<proteinExistence type="predicted"/>
<reference evidence="7" key="1">
    <citation type="submission" date="2023-07" db="EMBL/GenBank/DDBJ databases">
        <authorList>
            <consortium name="AG Swart"/>
            <person name="Singh M."/>
            <person name="Singh A."/>
            <person name="Seah K."/>
            <person name="Emmerich C."/>
        </authorList>
    </citation>
    <scope>NUCLEOTIDE SEQUENCE</scope>
    <source>
        <strain evidence="7">DP1</strain>
    </source>
</reference>
<dbReference type="InterPro" id="IPR038499">
    <property type="entry name" value="BRO1_sf"/>
</dbReference>
<dbReference type="InterPro" id="IPR004328">
    <property type="entry name" value="BRO1_dom"/>
</dbReference>
<evidence type="ECO:0000256" key="2">
    <source>
        <dbReference type="ARBA" id="ARBA00004496"/>
    </source>
</evidence>
<evidence type="ECO:0000256" key="5">
    <source>
        <dbReference type="SAM" id="MobiDB-lite"/>
    </source>
</evidence>
<dbReference type="InterPro" id="IPR025304">
    <property type="entry name" value="ALIX_V_dom"/>
</dbReference>
<dbReference type="Pfam" id="PF13949">
    <property type="entry name" value="ALIX_LYPXL_bnd"/>
    <property type="match status" value="1"/>
</dbReference>
<evidence type="ECO:0000313" key="7">
    <source>
        <dbReference type="EMBL" id="CAI2387581.1"/>
    </source>
</evidence>
<dbReference type="Gene3D" id="1.25.40.280">
    <property type="entry name" value="alix/aip1 like domains"/>
    <property type="match status" value="1"/>
</dbReference>
<comment type="subcellular location">
    <subcellularLocation>
        <location evidence="2">Cytoplasm</location>
    </subcellularLocation>
    <subcellularLocation>
        <location evidence="1">Endosome</location>
    </subcellularLocation>
</comment>
<name>A0AAD1Y8Y3_EUPCR</name>
<keyword evidence="8" id="KW-1185">Reference proteome</keyword>
<keyword evidence="4" id="KW-0967">Endosome</keyword>
<evidence type="ECO:0000256" key="4">
    <source>
        <dbReference type="ARBA" id="ARBA00022753"/>
    </source>
</evidence>
<dbReference type="PROSITE" id="PS51180">
    <property type="entry name" value="BRO1"/>
    <property type="match status" value="1"/>
</dbReference>
<gene>
    <name evidence="7" type="ORF">ECRASSUSDP1_LOCUS29215</name>
</gene>